<evidence type="ECO:0000313" key="1">
    <source>
        <dbReference type="EMBL" id="ECZ5737563.1"/>
    </source>
</evidence>
<organism evidence="1 2">
    <name type="scientific">Campylobacter jejuni</name>
    <dbReference type="NCBI Taxonomy" id="197"/>
    <lineage>
        <taxon>Bacteria</taxon>
        <taxon>Pseudomonadati</taxon>
        <taxon>Campylobacterota</taxon>
        <taxon>Epsilonproteobacteria</taxon>
        <taxon>Campylobacterales</taxon>
        <taxon>Campylobacteraceae</taxon>
        <taxon>Campylobacter</taxon>
    </lineage>
</organism>
<reference evidence="1 2" key="1">
    <citation type="submission" date="2019-10" db="EMBL/GenBank/DDBJ databases">
        <authorList>
            <consortium name="PulseNet: The National Subtyping Network for Foodborne Disease Surveillance"/>
            <person name="Tarr C.L."/>
            <person name="Trees E."/>
            <person name="Katz L.S."/>
            <person name="Carleton-Romer H.A."/>
            <person name="Stroika S."/>
            <person name="Kucerova Z."/>
            <person name="Roache K.F."/>
            <person name="Sabol A.L."/>
            <person name="Besser J."/>
            <person name="Gerner-Smidt P."/>
        </authorList>
    </citation>
    <scope>NUCLEOTIDE SEQUENCE [LARGE SCALE GENOMIC DNA]</scope>
    <source>
        <strain evidence="1 2">PNUSAC012091</strain>
    </source>
</reference>
<dbReference type="EMBL" id="AALHBX010000003">
    <property type="protein sequence ID" value="ECZ5737563.1"/>
    <property type="molecule type" value="Genomic_DNA"/>
</dbReference>
<proteinExistence type="predicted"/>
<dbReference type="Proteomes" id="UP000421425">
    <property type="component" value="Unassembled WGS sequence"/>
</dbReference>
<name>A0A3X8S684_CAMJU</name>
<dbReference type="RefSeq" id="WP_002868183.1">
    <property type="nucleotide sequence ID" value="NZ_AP028357.1"/>
</dbReference>
<accession>A0A3X8S684</accession>
<protein>
    <submittedName>
        <fullName evidence="1">Uncharacterized protein</fullName>
    </submittedName>
</protein>
<sequence>MYTFYENQIQEALDRAFPAYVNNLRYRNEILQKDCYIRGVLGEIFIRDILKNYGFITTSNENNEDKEDNTDRDLLIYGLNTISSQIRFQKAIKIEIKTSLIPNDKFNYIDNGDVKIYKKTNIEDDIYWDFGIQIYFKQYKPEWEENVQNIYQNNACNNTDNKLLDLYKKLQFEIFWISKQEAINANFLQEYKTWCYANKTFWKCPIRKCNPNFYELIICLLDNIINAQYQEILMLKNYILSNNTK</sequence>
<evidence type="ECO:0000313" key="2">
    <source>
        <dbReference type="Proteomes" id="UP000421425"/>
    </source>
</evidence>
<dbReference type="AlphaFoldDB" id="A0A3X8S684"/>
<gene>
    <name evidence="1" type="ORF">F8Y55_02675</name>
</gene>
<comment type="caution">
    <text evidence="1">The sequence shown here is derived from an EMBL/GenBank/DDBJ whole genome shotgun (WGS) entry which is preliminary data.</text>
</comment>